<evidence type="ECO:0000256" key="2">
    <source>
        <dbReference type="ARBA" id="ARBA00012438"/>
    </source>
</evidence>
<dbReference type="PANTHER" id="PTHR45453">
    <property type="entry name" value="PHOSPHATE REGULON SENSOR PROTEIN PHOR"/>
    <property type="match status" value="1"/>
</dbReference>
<dbReference type="InterPro" id="IPR005467">
    <property type="entry name" value="His_kinase_dom"/>
</dbReference>
<sequence length="426" mass="51230">MRTRNSEETFEISKKIQSSEWLKQVIKESLAHALQAKWKDKSQDLKEMINALVLSVINATLEYQNAEYEERERRYEKLFLELNIWIWLSCLTERKIIEVNPYFCNIFEVSPTEVNWQNIDDFIDKFVSDIILYQTWKVQFKEFWEVTSFELPIMTARWNKKWILVSSRRFDSINREAFSIMDVTAIKEMEKLKEYTVHVMAHDFRGPLACAWWFAKLLNRKVKFKWDNALYMYHIMHSLDRVEKLVNNYLDIMKMEQGTYNMKLEIINLKEFLSDLSAFFNVSEKSNNWVIKFSPKSFDGNCEIIWDKDWLEHMFNNILANSVEETLKEWESYTKIEIIDGWDYFEILFSNPGVIPDDIISKLFQEKYIKSTKQTWNWIWAYFANLIAKAHLGRISIKESNEKKWTVISVILLKNLLENKEFKLDL</sequence>
<evidence type="ECO:0000259" key="7">
    <source>
        <dbReference type="PROSITE" id="PS50109"/>
    </source>
</evidence>
<dbReference type="AlphaFoldDB" id="K2GER0"/>
<dbReference type="GO" id="GO:0005886">
    <property type="term" value="C:plasma membrane"/>
    <property type="evidence" value="ECO:0007669"/>
    <property type="project" value="TreeGrafter"/>
</dbReference>
<gene>
    <name evidence="8" type="ORF">ACD_3C00024G0001</name>
</gene>
<keyword evidence="6" id="KW-0902">Two-component regulatory system</keyword>
<comment type="caution">
    <text evidence="8">The sequence shown here is derived from an EMBL/GenBank/DDBJ whole genome shotgun (WGS) entry which is preliminary data.</text>
</comment>
<evidence type="ECO:0000256" key="1">
    <source>
        <dbReference type="ARBA" id="ARBA00000085"/>
    </source>
</evidence>
<keyword evidence="4" id="KW-0808">Transferase</keyword>
<name>K2GER0_9BACT</name>
<accession>K2GER0</accession>
<dbReference type="InterPro" id="IPR035965">
    <property type="entry name" value="PAS-like_dom_sf"/>
</dbReference>
<dbReference type="Gene3D" id="3.30.565.10">
    <property type="entry name" value="Histidine kinase-like ATPase, C-terminal domain"/>
    <property type="match status" value="1"/>
</dbReference>
<dbReference type="Gene3D" id="1.10.287.130">
    <property type="match status" value="1"/>
</dbReference>
<proteinExistence type="predicted"/>
<dbReference type="SUPFAM" id="SSF55874">
    <property type="entry name" value="ATPase domain of HSP90 chaperone/DNA topoisomerase II/histidine kinase"/>
    <property type="match status" value="1"/>
</dbReference>
<evidence type="ECO:0000256" key="3">
    <source>
        <dbReference type="ARBA" id="ARBA00022553"/>
    </source>
</evidence>
<protein>
    <recommendedName>
        <fullName evidence="2">histidine kinase</fullName>
        <ecNumber evidence="2">2.7.13.3</ecNumber>
    </recommendedName>
</protein>
<dbReference type="GO" id="GO:0000155">
    <property type="term" value="F:phosphorelay sensor kinase activity"/>
    <property type="evidence" value="ECO:0007669"/>
    <property type="project" value="InterPro"/>
</dbReference>
<evidence type="ECO:0000256" key="5">
    <source>
        <dbReference type="ARBA" id="ARBA00022777"/>
    </source>
</evidence>
<evidence type="ECO:0000256" key="6">
    <source>
        <dbReference type="ARBA" id="ARBA00023012"/>
    </source>
</evidence>
<dbReference type="InterPro" id="IPR036890">
    <property type="entry name" value="HATPase_C_sf"/>
</dbReference>
<comment type="catalytic activity">
    <reaction evidence="1">
        <text>ATP + protein L-histidine = ADP + protein N-phospho-L-histidine.</text>
        <dbReference type="EC" id="2.7.13.3"/>
    </reaction>
</comment>
<dbReference type="SUPFAM" id="SSF55785">
    <property type="entry name" value="PYP-like sensor domain (PAS domain)"/>
    <property type="match status" value="1"/>
</dbReference>
<dbReference type="EMBL" id="AMFJ01000298">
    <property type="protein sequence ID" value="EKE28739.1"/>
    <property type="molecule type" value="Genomic_DNA"/>
</dbReference>
<dbReference type="PROSITE" id="PS50109">
    <property type="entry name" value="HIS_KIN"/>
    <property type="match status" value="1"/>
</dbReference>
<feature type="domain" description="Histidine kinase" evidence="7">
    <location>
        <begin position="199"/>
        <end position="416"/>
    </location>
</feature>
<dbReference type="InterPro" id="IPR036097">
    <property type="entry name" value="HisK_dim/P_sf"/>
</dbReference>
<dbReference type="InterPro" id="IPR050351">
    <property type="entry name" value="BphY/WalK/GraS-like"/>
</dbReference>
<evidence type="ECO:0000313" key="8">
    <source>
        <dbReference type="EMBL" id="EKE28739.1"/>
    </source>
</evidence>
<keyword evidence="5" id="KW-0418">Kinase</keyword>
<dbReference type="GO" id="GO:0016036">
    <property type="term" value="P:cellular response to phosphate starvation"/>
    <property type="evidence" value="ECO:0007669"/>
    <property type="project" value="TreeGrafter"/>
</dbReference>
<dbReference type="Gene3D" id="3.30.450.20">
    <property type="entry name" value="PAS domain"/>
    <property type="match status" value="1"/>
</dbReference>
<dbReference type="SUPFAM" id="SSF47384">
    <property type="entry name" value="Homodimeric domain of signal transducing histidine kinase"/>
    <property type="match status" value="1"/>
</dbReference>
<organism evidence="8">
    <name type="scientific">uncultured bacterium</name>
    <name type="common">gcode 4</name>
    <dbReference type="NCBI Taxonomy" id="1234023"/>
    <lineage>
        <taxon>Bacteria</taxon>
        <taxon>environmental samples</taxon>
    </lineage>
</organism>
<reference evidence="8" key="1">
    <citation type="journal article" date="2012" name="Science">
        <title>Fermentation, hydrogen, and sulfur metabolism in multiple uncultivated bacterial phyla.</title>
        <authorList>
            <person name="Wrighton K.C."/>
            <person name="Thomas B.C."/>
            <person name="Sharon I."/>
            <person name="Miller C.S."/>
            <person name="Castelle C.J."/>
            <person name="VerBerkmoes N.C."/>
            <person name="Wilkins M.J."/>
            <person name="Hettich R.L."/>
            <person name="Lipton M.S."/>
            <person name="Williams K.H."/>
            <person name="Long P.E."/>
            <person name="Banfield J.F."/>
        </authorList>
    </citation>
    <scope>NUCLEOTIDE SEQUENCE [LARGE SCALE GENOMIC DNA]</scope>
</reference>
<evidence type="ECO:0000256" key="4">
    <source>
        <dbReference type="ARBA" id="ARBA00022679"/>
    </source>
</evidence>
<keyword evidence="3" id="KW-0597">Phosphoprotein</keyword>
<dbReference type="PANTHER" id="PTHR45453:SF1">
    <property type="entry name" value="PHOSPHATE REGULON SENSOR PROTEIN PHOR"/>
    <property type="match status" value="1"/>
</dbReference>
<dbReference type="GO" id="GO:0004721">
    <property type="term" value="F:phosphoprotein phosphatase activity"/>
    <property type="evidence" value="ECO:0007669"/>
    <property type="project" value="TreeGrafter"/>
</dbReference>
<dbReference type="EC" id="2.7.13.3" evidence="2"/>